<gene>
    <name evidence="2" type="ORF">TOT_040000756</name>
</gene>
<dbReference type="VEuPathDB" id="PiroplasmaDB:TOT_040000756"/>
<evidence type="ECO:0000256" key="1">
    <source>
        <dbReference type="SAM" id="MobiDB-lite"/>
    </source>
</evidence>
<dbReference type="RefSeq" id="XP_009692690.1">
    <property type="nucleotide sequence ID" value="XM_009694395.1"/>
</dbReference>
<dbReference type="Proteomes" id="UP000003786">
    <property type="component" value="Chromosome 4"/>
</dbReference>
<organism evidence="2 3">
    <name type="scientific">Theileria orientalis strain Shintoku</name>
    <dbReference type="NCBI Taxonomy" id="869250"/>
    <lineage>
        <taxon>Eukaryota</taxon>
        <taxon>Sar</taxon>
        <taxon>Alveolata</taxon>
        <taxon>Apicomplexa</taxon>
        <taxon>Aconoidasida</taxon>
        <taxon>Piroplasmida</taxon>
        <taxon>Theileriidae</taxon>
        <taxon>Theileria</taxon>
    </lineage>
</organism>
<dbReference type="OrthoDB" id="10356886at2759"/>
<keyword evidence="3" id="KW-1185">Reference proteome</keyword>
<name>J7MF27_THEOR</name>
<evidence type="ECO:0000313" key="2">
    <source>
        <dbReference type="EMBL" id="BAM42389.1"/>
    </source>
</evidence>
<dbReference type="KEGG" id="tot:TOT_040000756"/>
<dbReference type="GeneID" id="20716799"/>
<sequence>MAFNSAGDFKSLYGSPILSSHNFLTSNIGGGGSLFDNHPRNRDWSRPSNLKSYGGGDSNLGSNYGNPGRFGGLNFDRFGGQPDRFASSSYLNGLSATNYPSNGYSGNYLPRDGLLNGNLKSEGLFKGESQFEVPSYLKSVDTYTPSRLNRNAGNLSNAYGTPTRSFSAAARPNGFAGAGNQNYNYHASKFNPSSNNYDAGGSNLLRSSLNDDWKRNNYLKVSNSPNLKFSSHFFPNNSRVLGERGRGYAEVADHLHYAKSREKLDRIGRNLDSLSPPGARNFDSKHSGNYGSNFNSTSALEPLDGFESALNGNFNSDSYVNSHSRLFSRPDAYARPGGQDAYGRLGGSDAYRRFDDSDAYGRYKPSESYGRYKPSESYGAFNRPDAFSRFSGAQQYGRYSAPEYPDKFSGLDKYAKSNPLDSSLNNSYLSSVNRYADAQETLSPSFAFNSDLADLNIDDLYDKVKEQKQQLLKLKSDFH</sequence>
<protein>
    <submittedName>
        <fullName evidence="2">Uncharacterized protein</fullName>
    </submittedName>
</protein>
<reference evidence="2 3" key="1">
    <citation type="journal article" date="2012" name="MBio">
        <title>Comparative genome analysis of three eukaryotic parasites with differing abilities to transform leukocytes reveals key mediators of Theileria-induced leukocyte transformation.</title>
        <authorList>
            <person name="Hayashida K."/>
            <person name="Hara Y."/>
            <person name="Abe T."/>
            <person name="Yamasaki C."/>
            <person name="Toyoda A."/>
            <person name="Kosuge T."/>
            <person name="Suzuki Y."/>
            <person name="Sato Y."/>
            <person name="Kawashima S."/>
            <person name="Katayama T."/>
            <person name="Wakaguri H."/>
            <person name="Inoue N."/>
            <person name="Homma K."/>
            <person name="Tada-Umezaki M."/>
            <person name="Yagi Y."/>
            <person name="Fujii Y."/>
            <person name="Habara T."/>
            <person name="Kanehisa M."/>
            <person name="Watanabe H."/>
            <person name="Ito K."/>
            <person name="Gojobori T."/>
            <person name="Sugawara H."/>
            <person name="Imanishi T."/>
            <person name="Weir W."/>
            <person name="Gardner M."/>
            <person name="Pain A."/>
            <person name="Shiels B."/>
            <person name="Hattori M."/>
            <person name="Nene V."/>
            <person name="Sugimoto C."/>
        </authorList>
    </citation>
    <scope>NUCLEOTIDE SEQUENCE [LARGE SCALE GENOMIC DNA]</scope>
    <source>
        <strain evidence="2 3">Shintoku</strain>
    </source>
</reference>
<feature type="region of interest" description="Disordered" evidence="1">
    <location>
        <begin position="35"/>
        <end position="61"/>
    </location>
</feature>
<accession>J7MF27</accession>
<feature type="region of interest" description="Disordered" evidence="1">
    <location>
        <begin position="268"/>
        <end position="287"/>
    </location>
</feature>
<proteinExistence type="predicted"/>
<evidence type="ECO:0000313" key="3">
    <source>
        <dbReference type="Proteomes" id="UP000003786"/>
    </source>
</evidence>
<dbReference type="EMBL" id="AP011949">
    <property type="protein sequence ID" value="BAM42389.1"/>
    <property type="molecule type" value="Genomic_DNA"/>
</dbReference>
<dbReference type="AlphaFoldDB" id="J7MF27"/>